<name>A0A3N4GND0_9ACTN</name>
<gene>
    <name evidence="1" type="ORF">EF294_08980</name>
</gene>
<dbReference type="Proteomes" id="UP000267536">
    <property type="component" value="Unassembled WGS sequence"/>
</dbReference>
<evidence type="ECO:0000313" key="2">
    <source>
        <dbReference type="Proteomes" id="UP000267536"/>
    </source>
</evidence>
<evidence type="ECO:0000313" key="1">
    <source>
        <dbReference type="EMBL" id="RPA62156.1"/>
    </source>
</evidence>
<dbReference type="AlphaFoldDB" id="A0A3N4GND0"/>
<proteinExistence type="predicted"/>
<sequence>MPTEPRNHNAESPKFCLKHLVNDFDVKALDQERVKAFAETLQRLCALTWNDLGQAPRKGLGYEQIPKHSIKPSIPQAFEDSDKFMVFRYCGQLPMAGVRVRDVFHVVWIEPEFNKLYDHGSS</sequence>
<accession>A0A3N4GND0</accession>
<dbReference type="EMBL" id="RKMH01000006">
    <property type="protein sequence ID" value="RPA62156.1"/>
    <property type="molecule type" value="Genomic_DNA"/>
</dbReference>
<keyword evidence="2" id="KW-1185">Reference proteome</keyword>
<comment type="caution">
    <text evidence="1">The sequence shown here is derived from an EMBL/GenBank/DDBJ whole genome shotgun (WGS) entry which is preliminary data.</text>
</comment>
<reference evidence="1 2" key="1">
    <citation type="submission" date="2018-11" db="EMBL/GenBank/DDBJ databases">
        <title>Draft genome sequence of Gordonia sp. RS15-1S isolated from rice stems.</title>
        <authorList>
            <person name="Muangham S."/>
        </authorList>
    </citation>
    <scope>NUCLEOTIDE SEQUENCE [LARGE SCALE GENOMIC DNA]</scope>
    <source>
        <strain evidence="1 2">RS15-1S</strain>
    </source>
</reference>
<organism evidence="1 2">
    <name type="scientific">Gordonia oryzae</name>
    <dbReference type="NCBI Taxonomy" id="2487349"/>
    <lineage>
        <taxon>Bacteria</taxon>
        <taxon>Bacillati</taxon>
        <taxon>Actinomycetota</taxon>
        <taxon>Actinomycetes</taxon>
        <taxon>Mycobacteriales</taxon>
        <taxon>Gordoniaceae</taxon>
        <taxon>Gordonia</taxon>
    </lineage>
</organism>
<protein>
    <submittedName>
        <fullName evidence="1">Uncharacterized protein</fullName>
    </submittedName>
</protein>